<dbReference type="GO" id="GO:0016020">
    <property type="term" value="C:membrane"/>
    <property type="evidence" value="ECO:0007669"/>
    <property type="project" value="UniProtKB-SubCell"/>
</dbReference>
<dbReference type="HOGENOM" id="CLU_918504_0_0_1"/>
<dbReference type="AlphaFoldDB" id="W6MLB3"/>
<feature type="transmembrane region" description="Helical" evidence="5">
    <location>
        <begin position="265"/>
        <end position="289"/>
    </location>
</feature>
<dbReference type="Pfam" id="PF04193">
    <property type="entry name" value="PQ-loop"/>
    <property type="match status" value="2"/>
</dbReference>
<evidence type="ECO:0000256" key="3">
    <source>
        <dbReference type="ARBA" id="ARBA00022989"/>
    </source>
</evidence>
<dbReference type="RefSeq" id="XP_022459257.1">
    <property type="nucleotide sequence ID" value="XM_022601634.1"/>
</dbReference>
<dbReference type="PANTHER" id="PTHR16201:SF35">
    <property type="entry name" value="VACUOLAR AMINO ACID TRANSPORTER YPQ1-RELATED"/>
    <property type="match status" value="1"/>
</dbReference>
<dbReference type="PANTHER" id="PTHR16201">
    <property type="entry name" value="SEVEN TRANSMEMBRANE PROTEIN 1-RELATED"/>
    <property type="match status" value="1"/>
</dbReference>
<feature type="transmembrane region" description="Helical" evidence="5">
    <location>
        <begin position="161"/>
        <end position="185"/>
    </location>
</feature>
<keyword evidence="3 5" id="KW-1133">Transmembrane helix</keyword>
<protein>
    <submittedName>
        <fullName evidence="6">Uncharacterized protein</fullName>
    </submittedName>
</protein>
<dbReference type="GeneID" id="34520645"/>
<keyword evidence="2 5" id="KW-0812">Transmembrane</keyword>
<dbReference type="InterPro" id="IPR006603">
    <property type="entry name" value="PQ-loop_rpt"/>
</dbReference>
<evidence type="ECO:0000256" key="5">
    <source>
        <dbReference type="SAM" id="Phobius"/>
    </source>
</evidence>
<accession>W6MLB3</accession>
<reference evidence="6" key="1">
    <citation type="submission" date="2013-12" db="EMBL/GenBank/DDBJ databases">
        <authorList>
            <person name="Genoscope - CEA"/>
        </authorList>
    </citation>
    <scope>NUCLEOTIDE SEQUENCE</scope>
    <source>
        <strain evidence="6">CBS 1993</strain>
    </source>
</reference>
<feature type="transmembrane region" description="Helical" evidence="5">
    <location>
        <begin position="205"/>
        <end position="222"/>
    </location>
</feature>
<keyword evidence="4 5" id="KW-0472">Membrane</keyword>
<organism evidence="6 7">
    <name type="scientific">Kuraishia capsulata CBS 1993</name>
    <dbReference type="NCBI Taxonomy" id="1382522"/>
    <lineage>
        <taxon>Eukaryota</taxon>
        <taxon>Fungi</taxon>
        <taxon>Dikarya</taxon>
        <taxon>Ascomycota</taxon>
        <taxon>Saccharomycotina</taxon>
        <taxon>Pichiomycetes</taxon>
        <taxon>Pichiales</taxon>
        <taxon>Pichiaceae</taxon>
        <taxon>Kuraishia</taxon>
    </lineage>
</organism>
<dbReference type="Proteomes" id="UP000019384">
    <property type="component" value="Unassembled WGS sequence"/>
</dbReference>
<evidence type="ECO:0000313" key="7">
    <source>
        <dbReference type="Proteomes" id="UP000019384"/>
    </source>
</evidence>
<dbReference type="InterPro" id="IPR051415">
    <property type="entry name" value="LAAT-1"/>
</dbReference>
<dbReference type="EMBL" id="HG793128">
    <property type="protein sequence ID" value="CDK27261.1"/>
    <property type="molecule type" value="Genomic_DNA"/>
</dbReference>
<name>W6MLB3_9ASCO</name>
<gene>
    <name evidence="6" type="ORF">KUCA_T00003239001</name>
</gene>
<reference evidence="6" key="2">
    <citation type="submission" date="2014-02" db="EMBL/GenBank/DDBJ databases">
        <title>Complete DNA sequence of /Kuraishia capsulata/ illustrates novel genomic features among budding yeasts (/Saccharomycotina/).</title>
        <authorList>
            <person name="Morales L."/>
            <person name="Noel B."/>
            <person name="Porcel B."/>
            <person name="Marcet-Houben M."/>
            <person name="Hullo M-F."/>
            <person name="Sacerdot C."/>
            <person name="Tekaia F."/>
            <person name="Leh-Louis V."/>
            <person name="Despons L."/>
            <person name="Khanna V."/>
            <person name="Aury J-M."/>
            <person name="Barbe V."/>
            <person name="Couloux A."/>
            <person name="Labadie K."/>
            <person name="Pelletier E."/>
            <person name="Souciet J-L."/>
            <person name="Boekhout T."/>
            <person name="Gabaldon T."/>
            <person name="Wincker P."/>
            <person name="Dujon B."/>
        </authorList>
    </citation>
    <scope>NUCLEOTIDE SEQUENCE</scope>
    <source>
        <strain evidence="6">CBS 1993</strain>
    </source>
</reference>
<feature type="transmembrane region" description="Helical" evidence="5">
    <location>
        <begin position="81"/>
        <end position="106"/>
    </location>
</feature>
<dbReference type="Gene3D" id="1.20.1280.290">
    <property type="match status" value="1"/>
</dbReference>
<keyword evidence="7" id="KW-1185">Reference proteome</keyword>
<evidence type="ECO:0000256" key="4">
    <source>
        <dbReference type="ARBA" id="ARBA00023136"/>
    </source>
</evidence>
<comment type="subcellular location">
    <subcellularLocation>
        <location evidence="1">Membrane</location>
        <topology evidence="1">Multi-pass membrane protein</topology>
    </subcellularLocation>
</comment>
<proteinExistence type="predicted"/>
<feature type="transmembrane region" description="Helical" evidence="5">
    <location>
        <begin position="234"/>
        <end position="253"/>
    </location>
</feature>
<dbReference type="OrthoDB" id="8048523at2759"/>
<evidence type="ECO:0000256" key="2">
    <source>
        <dbReference type="ARBA" id="ARBA00022692"/>
    </source>
</evidence>
<evidence type="ECO:0000313" key="6">
    <source>
        <dbReference type="EMBL" id="CDK27261.1"/>
    </source>
</evidence>
<sequence length="303" mass="34803">MDYQGLSQSLAYVIFQSHMPSKREPLTSSFSSSIANACCGLIYTPQIYMNYNRKSAGSVLYVTGMIPVDNSSMHASDSQGISVFMIWQSYQCAVFDMVLLLQYMFYAFKKYRNRDPVHSSSSDDPNDCDTLPYATEKDIKKPTASRMGNRLNVFFFNYKSVWWYAILGGCMPLISSHFHILESLYSGVDVDSDNELIFNKTAQKQGWWAVATLLLWTIYEIVQNHKTKSCEHFSPLFVLFKCLEAVLWVAHILTASTGKKYMLTYAPWLVGYLGIIVLHSVILYQFHIYGKKGDFYTKRYWIG</sequence>
<evidence type="ECO:0000256" key="1">
    <source>
        <dbReference type="ARBA" id="ARBA00004141"/>
    </source>
</evidence>